<feature type="non-terminal residue" evidence="4">
    <location>
        <position position="182"/>
    </location>
</feature>
<organism evidence="4 5">
    <name type="scientific">Companilactobacillus farciminis</name>
    <dbReference type="NCBI Taxonomy" id="1612"/>
    <lineage>
        <taxon>Bacteria</taxon>
        <taxon>Bacillati</taxon>
        <taxon>Bacillota</taxon>
        <taxon>Bacilli</taxon>
        <taxon>Lactobacillales</taxon>
        <taxon>Lactobacillaceae</taxon>
        <taxon>Companilactobacillus</taxon>
    </lineage>
</organism>
<reference evidence="4" key="1">
    <citation type="journal article" date="2021" name="PeerJ">
        <title>Extensive microbial diversity within the chicken gut microbiome revealed by metagenomics and culture.</title>
        <authorList>
            <person name="Gilroy R."/>
            <person name="Ravi A."/>
            <person name="Getino M."/>
            <person name="Pursley I."/>
            <person name="Horton D.L."/>
            <person name="Alikhan N.F."/>
            <person name="Baker D."/>
            <person name="Gharbi K."/>
            <person name="Hall N."/>
            <person name="Watson M."/>
            <person name="Adriaenssens E.M."/>
            <person name="Foster-Nyarko E."/>
            <person name="Jarju S."/>
            <person name="Secka A."/>
            <person name="Antonio M."/>
            <person name="Oren A."/>
            <person name="Chaudhuri R.R."/>
            <person name="La Ragione R."/>
            <person name="Hildebrand F."/>
            <person name="Pallen M.J."/>
        </authorList>
    </citation>
    <scope>NUCLEOTIDE SEQUENCE</scope>
    <source>
        <strain evidence="4">7886</strain>
    </source>
</reference>
<evidence type="ECO:0000313" key="4">
    <source>
        <dbReference type="EMBL" id="HJF85834.1"/>
    </source>
</evidence>
<proteinExistence type="predicted"/>
<feature type="domain" description="SNIPE associated" evidence="3">
    <location>
        <begin position="127"/>
        <end position="182"/>
    </location>
</feature>
<evidence type="ECO:0000259" key="3">
    <source>
        <dbReference type="Pfam" id="PF13250"/>
    </source>
</evidence>
<comment type="caution">
    <text evidence="4">The sequence shown here is derived from an EMBL/GenBank/DDBJ whole genome shotgun (WGS) entry which is preliminary data.</text>
</comment>
<protein>
    <submittedName>
        <fullName evidence="4">DUF4041 domain-containing protein</fullName>
    </submittedName>
</protein>
<dbReference type="EMBL" id="DYWC01000005">
    <property type="protein sequence ID" value="HJF85834.1"/>
    <property type="molecule type" value="Genomic_DNA"/>
</dbReference>
<evidence type="ECO:0000256" key="2">
    <source>
        <dbReference type="SAM" id="MobiDB-lite"/>
    </source>
</evidence>
<evidence type="ECO:0000313" key="5">
    <source>
        <dbReference type="Proteomes" id="UP000747013"/>
    </source>
</evidence>
<sequence>MAISDLFKIQQYKDTINKLQNENNRLQTQANLKLTVQQMTPIELNNLIEKKQNEFDFKKRNYINEENQLKKSLNQLTNKKSDSQLEINKLQAQLDSLQKELDDTEDTMNMETYGLYKPRYNFANSLGYKNQLNDVRNNQKRMIRNLEAYEIFNPMLLDNSSSKGHSMQKKNGKQLVRSFNVE</sequence>
<dbReference type="AlphaFoldDB" id="A0A921HPC3"/>
<keyword evidence="1" id="KW-0175">Coiled coil</keyword>
<dbReference type="Pfam" id="PF13250">
    <property type="entry name" value="SNIPE"/>
    <property type="match status" value="1"/>
</dbReference>
<dbReference type="InterPro" id="IPR025280">
    <property type="entry name" value="SNIPE"/>
</dbReference>
<feature type="region of interest" description="Disordered" evidence="2">
    <location>
        <begin position="159"/>
        <end position="182"/>
    </location>
</feature>
<dbReference type="Proteomes" id="UP000747013">
    <property type="component" value="Unassembled WGS sequence"/>
</dbReference>
<accession>A0A921HPC3</accession>
<reference evidence="4" key="2">
    <citation type="submission" date="2021-09" db="EMBL/GenBank/DDBJ databases">
        <authorList>
            <person name="Gilroy R."/>
        </authorList>
    </citation>
    <scope>NUCLEOTIDE SEQUENCE</scope>
    <source>
        <strain evidence="4">7886</strain>
    </source>
</reference>
<name>A0A921HPC3_9LACO</name>
<gene>
    <name evidence="4" type="ORF">K8V88_00185</name>
</gene>
<evidence type="ECO:0000256" key="1">
    <source>
        <dbReference type="SAM" id="Coils"/>
    </source>
</evidence>
<feature type="coiled-coil region" evidence="1">
    <location>
        <begin position="9"/>
        <end position="107"/>
    </location>
</feature>